<protein>
    <submittedName>
        <fullName evidence="6">ABC transporter ATP-binding protein</fullName>
    </submittedName>
</protein>
<dbReference type="CDD" id="cd10147">
    <property type="entry name" value="Wzt_C-like"/>
    <property type="match status" value="1"/>
</dbReference>
<keyword evidence="3" id="KW-0547">Nucleotide-binding</keyword>
<dbReference type="InterPro" id="IPR050683">
    <property type="entry name" value="Bact_Polysacc_Export_ATP-bd"/>
</dbReference>
<dbReference type="PROSITE" id="PS50893">
    <property type="entry name" value="ABC_TRANSPORTER_2"/>
    <property type="match status" value="1"/>
</dbReference>
<reference evidence="6 7" key="1">
    <citation type="submission" date="2021-03" db="EMBL/GenBank/DDBJ databases">
        <authorList>
            <person name="So Y."/>
        </authorList>
    </citation>
    <scope>NUCLEOTIDE SEQUENCE [LARGE SCALE GENOMIC DNA]</scope>
    <source>
        <strain evidence="6 7">PWR1</strain>
    </source>
</reference>
<dbReference type="CDD" id="cd03220">
    <property type="entry name" value="ABC_KpsT_Wzt"/>
    <property type="match status" value="1"/>
</dbReference>
<accession>A0ABS4AMI2</accession>
<dbReference type="Gene3D" id="2.70.50.60">
    <property type="entry name" value="abc- transporter (atp binding component) like domain"/>
    <property type="match status" value="1"/>
</dbReference>
<feature type="domain" description="ABC transporter" evidence="5">
    <location>
        <begin position="12"/>
        <end position="251"/>
    </location>
</feature>
<comment type="similarity">
    <text evidence="1">Belongs to the ABC transporter superfamily.</text>
</comment>
<keyword evidence="4 6" id="KW-0067">ATP-binding</keyword>
<dbReference type="Pfam" id="PF14524">
    <property type="entry name" value="Wzt_C"/>
    <property type="match status" value="1"/>
</dbReference>
<dbReference type="Pfam" id="PF00005">
    <property type="entry name" value="ABC_tran"/>
    <property type="match status" value="1"/>
</dbReference>
<dbReference type="InterPro" id="IPR003439">
    <property type="entry name" value="ABC_transporter-like_ATP-bd"/>
</dbReference>
<dbReference type="PANTHER" id="PTHR46743:SF2">
    <property type="entry name" value="TEICHOIC ACIDS EXPORT ATP-BINDING PROTEIN TAGH"/>
    <property type="match status" value="1"/>
</dbReference>
<keyword evidence="2" id="KW-0813">Transport</keyword>
<evidence type="ECO:0000256" key="2">
    <source>
        <dbReference type="ARBA" id="ARBA00022448"/>
    </source>
</evidence>
<evidence type="ECO:0000259" key="5">
    <source>
        <dbReference type="PROSITE" id="PS50893"/>
    </source>
</evidence>
<dbReference type="InterPro" id="IPR003593">
    <property type="entry name" value="AAA+_ATPase"/>
</dbReference>
<dbReference type="Proteomes" id="UP000680815">
    <property type="component" value="Unassembled WGS sequence"/>
</dbReference>
<keyword evidence="7" id="KW-1185">Reference proteome</keyword>
<evidence type="ECO:0000313" key="6">
    <source>
        <dbReference type="EMBL" id="MBP0462571.1"/>
    </source>
</evidence>
<dbReference type="PROSITE" id="PS00211">
    <property type="entry name" value="ABC_TRANSPORTER_1"/>
    <property type="match status" value="1"/>
</dbReference>
<organism evidence="6 7">
    <name type="scientific">Roseomonas nitratireducens</name>
    <dbReference type="NCBI Taxonomy" id="2820810"/>
    <lineage>
        <taxon>Bacteria</taxon>
        <taxon>Pseudomonadati</taxon>
        <taxon>Pseudomonadota</taxon>
        <taxon>Alphaproteobacteria</taxon>
        <taxon>Acetobacterales</taxon>
        <taxon>Roseomonadaceae</taxon>
        <taxon>Roseomonas</taxon>
    </lineage>
</organism>
<proteinExistence type="inferred from homology"/>
<gene>
    <name evidence="6" type="ORF">J5Y09_01485</name>
</gene>
<name>A0ABS4AMI2_9PROT</name>
<dbReference type="InterPro" id="IPR027417">
    <property type="entry name" value="P-loop_NTPase"/>
</dbReference>
<dbReference type="RefSeq" id="WP_209349935.1">
    <property type="nucleotide sequence ID" value="NZ_JAGIYZ010000001.1"/>
</dbReference>
<dbReference type="SUPFAM" id="SSF52540">
    <property type="entry name" value="P-loop containing nucleoside triphosphate hydrolases"/>
    <property type="match status" value="1"/>
</dbReference>
<dbReference type="Gene3D" id="3.40.50.300">
    <property type="entry name" value="P-loop containing nucleotide triphosphate hydrolases"/>
    <property type="match status" value="1"/>
</dbReference>
<sequence length="434" mass="47188">MSVPAVAREPAISVQDLKKTYKIYRKSSDVLGELFGRQPVVDHVHALNGISFDVGKGEILGVLGRNGAGKSTLLKLLTGVIDPTGGSITIRGRISQVLELGTGFSAEATGRENIFLGGLCLGMSRAEITERVDEIIAFSELGEFIDRPFRTYSLGMQARLSFAVAFAMRPEVLIIDEWLAVGDAKFGVKCYDRIREFKREGTTIVFVTHNYSTVTEFCDQTMIIDKGAIHFIGAPEEAVFRYSQLLFGAQAAERPAPAAQVATQGDSQDIDRVLATLPHDFSSRFGDGQARVAAVSVESNGALTTVLRSGDKFALRIFIDVLADIEEMIMGFYIKDRTGRSVVLVTNVLFPDTLQIKNLRAGTRLEATFDATVTLSAGYFFLGIALARPDAMKLDQVDRIHMIEVIGSPQVLAESIVNVFPTLRINGAATASKP</sequence>
<evidence type="ECO:0000256" key="1">
    <source>
        <dbReference type="ARBA" id="ARBA00005417"/>
    </source>
</evidence>
<dbReference type="PANTHER" id="PTHR46743">
    <property type="entry name" value="TEICHOIC ACIDS EXPORT ATP-BINDING PROTEIN TAGH"/>
    <property type="match status" value="1"/>
</dbReference>
<dbReference type="InterPro" id="IPR015860">
    <property type="entry name" value="ABC_transpr_TagH-like"/>
</dbReference>
<evidence type="ECO:0000313" key="7">
    <source>
        <dbReference type="Proteomes" id="UP000680815"/>
    </source>
</evidence>
<evidence type="ECO:0000256" key="4">
    <source>
        <dbReference type="ARBA" id="ARBA00022840"/>
    </source>
</evidence>
<dbReference type="EMBL" id="JAGIYZ010000001">
    <property type="protein sequence ID" value="MBP0462571.1"/>
    <property type="molecule type" value="Genomic_DNA"/>
</dbReference>
<dbReference type="GO" id="GO:0005524">
    <property type="term" value="F:ATP binding"/>
    <property type="evidence" value="ECO:0007669"/>
    <property type="project" value="UniProtKB-KW"/>
</dbReference>
<comment type="caution">
    <text evidence="6">The sequence shown here is derived from an EMBL/GenBank/DDBJ whole genome shotgun (WGS) entry which is preliminary data.</text>
</comment>
<dbReference type="SMART" id="SM00382">
    <property type="entry name" value="AAA"/>
    <property type="match status" value="1"/>
</dbReference>
<dbReference type="InterPro" id="IPR017871">
    <property type="entry name" value="ABC_transporter-like_CS"/>
</dbReference>
<evidence type="ECO:0000256" key="3">
    <source>
        <dbReference type="ARBA" id="ARBA00022741"/>
    </source>
</evidence>
<dbReference type="InterPro" id="IPR029439">
    <property type="entry name" value="Wzt_C"/>
</dbReference>